<dbReference type="PROSITE" id="PS50893">
    <property type="entry name" value="ABC_TRANSPORTER_2"/>
    <property type="match status" value="1"/>
</dbReference>
<evidence type="ECO:0000256" key="2">
    <source>
        <dbReference type="ARBA" id="ARBA00022448"/>
    </source>
</evidence>
<keyword evidence="2" id="KW-0813">Transport</keyword>
<dbReference type="InterPro" id="IPR003593">
    <property type="entry name" value="AAA+_ATPase"/>
</dbReference>
<evidence type="ECO:0000256" key="3">
    <source>
        <dbReference type="ARBA" id="ARBA00022741"/>
    </source>
</evidence>
<dbReference type="InterPro" id="IPR025302">
    <property type="entry name" value="DrrA1/2-like_C"/>
</dbReference>
<dbReference type="Proteomes" id="UP000279029">
    <property type="component" value="Chromosome"/>
</dbReference>
<protein>
    <submittedName>
        <fullName evidence="6">ABC transporter ATP-binding protein</fullName>
    </submittedName>
</protein>
<dbReference type="SMART" id="SM00382">
    <property type="entry name" value="AAA"/>
    <property type="match status" value="1"/>
</dbReference>
<dbReference type="Pfam" id="PF13732">
    <property type="entry name" value="DrrA1-3_C"/>
    <property type="match status" value="1"/>
</dbReference>
<evidence type="ECO:0000256" key="1">
    <source>
        <dbReference type="ARBA" id="ARBA00005417"/>
    </source>
</evidence>
<feature type="domain" description="ABC transporter" evidence="5">
    <location>
        <begin position="2"/>
        <end position="230"/>
    </location>
</feature>
<dbReference type="PANTHER" id="PTHR43335:SF4">
    <property type="entry name" value="ABC TRANSPORTER, ATP-BINDING PROTEIN"/>
    <property type="match status" value="1"/>
</dbReference>
<sequence length="304" mass="33913">MIEVKSLKKSFKHFEVLNGLNLKVEQGEIYGFIGKNGAGKSTTMNILAGLSKPTSGICLVGNDDVTNIIQPSDLDLGYLPEDPRFYPWLSAYETLVYLGDCGTHKIKPARVHEILEWGGLDKDKDRRVGTFSRGMKQRLGICSAILHDPSLLILDEPSSALDPQGRNDVLQLIKGLKDMGKTVLFSSHILNDVERVCDKIGIIASGKMVLEKSMKDLEESHFQSLYDVVFEDKVTEAAMNCINSSERVLGVEINNQAMVIKMEDGHASVRSLMQTIIDNDLKIVEFSRRKRTLEDIFIKEVQGL</sequence>
<dbReference type="EMBL" id="LR130778">
    <property type="protein sequence ID" value="VDN46437.1"/>
    <property type="molecule type" value="Genomic_DNA"/>
</dbReference>
<evidence type="ECO:0000256" key="4">
    <source>
        <dbReference type="ARBA" id="ARBA00022840"/>
    </source>
</evidence>
<dbReference type="CDD" id="cd03230">
    <property type="entry name" value="ABC_DR_subfamily_A"/>
    <property type="match status" value="1"/>
</dbReference>
<evidence type="ECO:0000313" key="6">
    <source>
        <dbReference type="EMBL" id="VDN46437.1"/>
    </source>
</evidence>
<evidence type="ECO:0000313" key="7">
    <source>
        <dbReference type="Proteomes" id="UP000279029"/>
    </source>
</evidence>
<keyword evidence="4 6" id="KW-0067">ATP-binding</keyword>
<dbReference type="GO" id="GO:0016887">
    <property type="term" value="F:ATP hydrolysis activity"/>
    <property type="evidence" value="ECO:0007669"/>
    <property type="project" value="InterPro"/>
</dbReference>
<keyword evidence="7" id="KW-1185">Reference proteome</keyword>
<dbReference type="SUPFAM" id="SSF52540">
    <property type="entry name" value="P-loop containing nucleoside triphosphate hydrolases"/>
    <property type="match status" value="1"/>
</dbReference>
<accession>A0A3P7PPR8</accession>
<dbReference type="GO" id="GO:0005524">
    <property type="term" value="F:ATP binding"/>
    <property type="evidence" value="ECO:0007669"/>
    <property type="project" value="UniProtKB-KW"/>
</dbReference>
<dbReference type="Gene3D" id="3.40.50.300">
    <property type="entry name" value="P-loop containing nucleotide triphosphate hydrolases"/>
    <property type="match status" value="1"/>
</dbReference>
<name>A0A3P7PPR8_9FIRM</name>
<keyword evidence="3" id="KW-0547">Nucleotide-binding</keyword>
<dbReference type="AlphaFoldDB" id="A0A3P7PPR8"/>
<dbReference type="PANTHER" id="PTHR43335">
    <property type="entry name" value="ABC TRANSPORTER, ATP-BINDING PROTEIN"/>
    <property type="match status" value="1"/>
</dbReference>
<dbReference type="InterPro" id="IPR003439">
    <property type="entry name" value="ABC_transporter-like_ATP-bd"/>
</dbReference>
<organism evidence="6 7">
    <name type="scientific">Petrocella atlantisensis</name>
    <dbReference type="NCBI Taxonomy" id="2173034"/>
    <lineage>
        <taxon>Bacteria</taxon>
        <taxon>Bacillati</taxon>
        <taxon>Bacillota</taxon>
        <taxon>Clostridia</taxon>
        <taxon>Lachnospirales</taxon>
        <taxon>Vallitaleaceae</taxon>
        <taxon>Petrocella</taxon>
    </lineage>
</organism>
<dbReference type="OrthoDB" id="9809205at2"/>
<dbReference type="RefSeq" id="WP_125135952.1">
    <property type="nucleotide sequence ID" value="NZ_LR130778.1"/>
</dbReference>
<comment type="similarity">
    <text evidence="1">Belongs to the ABC transporter superfamily.</text>
</comment>
<proteinExistence type="inferred from homology"/>
<gene>
    <name evidence="6" type="ORF">PATL70BA_0575</name>
</gene>
<evidence type="ECO:0000259" key="5">
    <source>
        <dbReference type="PROSITE" id="PS50893"/>
    </source>
</evidence>
<dbReference type="InterPro" id="IPR027417">
    <property type="entry name" value="P-loop_NTPase"/>
</dbReference>
<reference evidence="6 7" key="1">
    <citation type="submission" date="2018-09" db="EMBL/GenBank/DDBJ databases">
        <authorList>
            <person name="Postec A."/>
        </authorList>
    </citation>
    <scope>NUCLEOTIDE SEQUENCE [LARGE SCALE GENOMIC DNA]</scope>
    <source>
        <strain evidence="6">70B-A</strain>
    </source>
</reference>
<dbReference type="KEGG" id="cbar:PATL70BA_0575"/>
<dbReference type="Pfam" id="PF00005">
    <property type="entry name" value="ABC_tran"/>
    <property type="match status" value="1"/>
</dbReference>